<dbReference type="InterPro" id="IPR007542">
    <property type="entry name" value="MCP_C"/>
</dbReference>
<feature type="domain" description="Major capsid protein N-terminal" evidence="5">
    <location>
        <begin position="25"/>
        <end position="227"/>
    </location>
</feature>
<proteinExistence type="predicted"/>
<gene>
    <name evidence="6" type="ORF">TetV_001</name>
</gene>
<evidence type="ECO:0000313" key="7">
    <source>
        <dbReference type="Proteomes" id="UP000244773"/>
    </source>
</evidence>
<dbReference type="InterPro" id="IPR038519">
    <property type="entry name" value="MCP_C_sf"/>
</dbReference>
<evidence type="ECO:0000256" key="2">
    <source>
        <dbReference type="ARBA" id="ARBA00022561"/>
    </source>
</evidence>
<dbReference type="Pfam" id="PF16903">
    <property type="entry name" value="Capsid_N"/>
    <property type="match status" value="1"/>
</dbReference>
<dbReference type="InterPro" id="IPR031654">
    <property type="entry name" value="Capsid_N"/>
</dbReference>
<evidence type="ECO:0000259" key="5">
    <source>
        <dbReference type="Pfam" id="PF16903"/>
    </source>
</evidence>
<evidence type="ECO:0000259" key="4">
    <source>
        <dbReference type="Pfam" id="PF04451"/>
    </source>
</evidence>
<protein>
    <submittedName>
        <fullName evidence="6">Major capsid protein</fullName>
    </submittedName>
</protein>
<dbReference type="Gene3D" id="2.70.9.10">
    <property type="entry name" value="Adenovirus Type 2 Hexon, domain 4"/>
    <property type="match status" value="1"/>
</dbReference>
<dbReference type="Pfam" id="PF04451">
    <property type="entry name" value="Capsid_NCLDV"/>
    <property type="match status" value="1"/>
</dbReference>
<keyword evidence="2" id="KW-0167">Capsid protein</keyword>
<name>A0A2P0VMH4_9VIRU</name>
<dbReference type="Gene3D" id="2.70.9.20">
    <property type="entry name" value="Major capsid protein Vp54"/>
    <property type="match status" value="1"/>
</dbReference>
<comment type="subcellular location">
    <subcellularLocation>
        <location evidence="1">Virion</location>
    </subcellularLocation>
</comment>
<feature type="domain" description="Major capsid protein C-terminal" evidence="4">
    <location>
        <begin position="230"/>
        <end position="455"/>
    </location>
</feature>
<reference evidence="6" key="1">
    <citation type="journal article" date="2018" name="Virology">
        <title>A giant virus infecting green algae encodes key fermentation genes.</title>
        <authorList>
            <person name="Schvarcz C.R."/>
            <person name="Steward G.F."/>
        </authorList>
    </citation>
    <scope>NUCLEOTIDE SEQUENCE [LARGE SCALE GENOMIC DNA]</scope>
</reference>
<evidence type="ECO:0000256" key="3">
    <source>
        <dbReference type="ARBA" id="ARBA00022844"/>
    </source>
</evidence>
<dbReference type="InterPro" id="IPR016112">
    <property type="entry name" value="VP_dsDNA_II"/>
</dbReference>
<accession>A0A2P0VMH4</accession>
<dbReference type="GO" id="GO:0019028">
    <property type="term" value="C:viral capsid"/>
    <property type="evidence" value="ECO:0007669"/>
    <property type="project" value="UniProtKB-KW"/>
</dbReference>
<dbReference type="SUPFAM" id="SSF49749">
    <property type="entry name" value="Group II dsDNA viruses VP"/>
    <property type="match status" value="2"/>
</dbReference>
<evidence type="ECO:0000256" key="1">
    <source>
        <dbReference type="ARBA" id="ARBA00004328"/>
    </source>
</evidence>
<sequence length="460" mass="51238">MGGGLLQLVAYGAQDVYITGNPQVTFFKLVYRRHTNFSLEHIEQTFNGNPDFGKRVTCTLSRNGDLIHKIWLWVKLPQVTVDGSTTTEFRWLNFIGHLLIDWVEFEIGGQRIDKQYGEWMQVYSELSLKPGHAAGYANMIGNVPALTNVVTTGTVGPAEGVSLYIPLQFYFCRNPGLSVPLVALQYHEVKINVEFRPVAQCCHYLGVVPSTAVMAYAALLVEYVFLDSDERRRFAQVSHEYLITQLQFTGAESTTTTSNKFKLAFNHPTKELIWTSTKEQFTKSSADGGPRYGRQWFNFSTKEDTTYLTGTSLDPLGGGIGFGGNDWLRDAALSNLYTSPSYDLSAVANAGENPTLSAKLVLNGHDRFEIRDGRWFNLAIPYCTHENIPPTGINVYSFALRPEEHQPSGSINFSRIDTANMHINLSEDAVSDGGAKVRIYAVNYNILRIMSGMGGLAYSN</sequence>
<organism evidence="6">
    <name type="scientific">Tetraselmis virus 1</name>
    <dbReference type="NCBI Taxonomy" id="2060617"/>
    <lineage>
        <taxon>Viruses</taxon>
        <taxon>Varidnaviria</taxon>
        <taxon>Bamfordvirae</taxon>
        <taxon>Nucleocytoviricota</taxon>
        <taxon>Megaviricetes</taxon>
        <taxon>Imitervirales</taxon>
        <taxon>Allomimiviridae</taxon>
        <taxon>Oceanusvirus</taxon>
        <taxon>Oceanusvirus kaneohense</taxon>
    </lineage>
</organism>
<keyword evidence="7" id="KW-1185">Reference proteome</keyword>
<dbReference type="EMBL" id="KY322437">
    <property type="protein sequence ID" value="AUF82093.1"/>
    <property type="molecule type" value="Genomic_DNA"/>
</dbReference>
<keyword evidence="3" id="KW-0946">Virion</keyword>
<dbReference type="GO" id="GO:0005198">
    <property type="term" value="F:structural molecule activity"/>
    <property type="evidence" value="ECO:0007669"/>
    <property type="project" value="InterPro"/>
</dbReference>
<evidence type="ECO:0000313" key="6">
    <source>
        <dbReference type="EMBL" id="AUF82093.1"/>
    </source>
</evidence>
<dbReference type="Proteomes" id="UP000244773">
    <property type="component" value="Segment"/>
</dbReference>